<sequence>MKKIFIDKRITGLSKEYANNLFSQRKTNFQKPKANLQALEVDLRKDSTLTKYANYVKTIIDKYSLLNSMQPQDFENLAKSDFCGLSEVDLKEKFVKNNKKRKIVKNKRGKEFHNYIVEAMRYDEARKEILPYIRKLGIKACCYCNAQLAITTEENNGKISGKYELDHFYPKSKYPFLCTSFFNLQPSCAHCNKSKGDKKAKFGLYTTKYEKINPFTFSLEKESIIKYMLKQDCEELKISFYSDDSDLKKDHEDKFHISALYETQKDVAEEIIWKSRIYNKSYRKSLSESFSKLFSAKTNFNRFILGNYDDSKDIHKRPMAKLVQDIARQLGII</sequence>
<proteinExistence type="predicted"/>
<gene>
    <name evidence="1" type="ORF">EZS27_005047</name>
</gene>
<dbReference type="EMBL" id="SNRY01000094">
    <property type="protein sequence ID" value="KAA6347492.1"/>
    <property type="molecule type" value="Genomic_DNA"/>
</dbReference>
<accession>A0A5J4SNY1</accession>
<protein>
    <submittedName>
        <fullName evidence="1">Uncharacterized protein</fullName>
    </submittedName>
</protein>
<organism evidence="1">
    <name type="scientific">termite gut metagenome</name>
    <dbReference type="NCBI Taxonomy" id="433724"/>
    <lineage>
        <taxon>unclassified sequences</taxon>
        <taxon>metagenomes</taxon>
        <taxon>organismal metagenomes</taxon>
    </lineage>
</organism>
<name>A0A5J4SNY1_9ZZZZ</name>
<reference evidence="1" key="1">
    <citation type="submission" date="2019-03" db="EMBL/GenBank/DDBJ databases">
        <title>Single cell metagenomics reveals metabolic interactions within the superorganism composed of flagellate Streblomastix strix and complex community of Bacteroidetes bacteria on its surface.</title>
        <authorList>
            <person name="Treitli S.C."/>
            <person name="Kolisko M."/>
            <person name="Husnik F."/>
            <person name="Keeling P."/>
            <person name="Hampl V."/>
        </authorList>
    </citation>
    <scope>NUCLEOTIDE SEQUENCE</scope>
    <source>
        <strain evidence="1">STM</strain>
    </source>
</reference>
<dbReference type="Gene3D" id="1.10.30.50">
    <property type="match status" value="1"/>
</dbReference>
<evidence type="ECO:0000313" key="1">
    <source>
        <dbReference type="EMBL" id="KAA6347492.1"/>
    </source>
</evidence>
<comment type="caution">
    <text evidence="1">The sequence shown here is derived from an EMBL/GenBank/DDBJ whole genome shotgun (WGS) entry which is preliminary data.</text>
</comment>
<dbReference type="AlphaFoldDB" id="A0A5J4SNY1"/>